<dbReference type="InterPro" id="IPR051057">
    <property type="entry name" value="PI-PLC_domain"/>
</dbReference>
<dbReference type="PANTHER" id="PTHR13593:SF113">
    <property type="entry name" value="SI:DKEY-266F7.9"/>
    <property type="match status" value="1"/>
</dbReference>
<gene>
    <name evidence="1" type="ORF">DW907_05480</name>
</gene>
<dbReference type="PANTHER" id="PTHR13593">
    <property type="match status" value="1"/>
</dbReference>
<dbReference type="Proteomes" id="UP000285288">
    <property type="component" value="Unassembled WGS sequence"/>
</dbReference>
<name>A0A413UCY9_9FIRM</name>
<dbReference type="AlphaFoldDB" id="A0A413UCY9"/>
<sequence>MKTIQRTLGIFIVLFSILVMPVQAKENSSSSWMESIAKDTKLSELSIPGTHDSATQYVSLSPIFQCQDTDIQTQLENVYHYLDIRLVLKNDNLILKHNFAKCRKDKSLFSRPLTLDDVLEDVYFFLGSKSI</sequence>
<proteinExistence type="predicted"/>
<evidence type="ECO:0000313" key="1">
    <source>
        <dbReference type="EMBL" id="RHB06986.1"/>
    </source>
</evidence>
<dbReference type="GO" id="GO:0006629">
    <property type="term" value="P:lipid metabolic process"/>
    <property type="evidence" value="ECO:0007669"/>
    <property type="project" value="InterPro"/>
</dbReference>
<dbReference type="RefSeq" id="WP_118011223.1">
    <property type="nucleotide sequence ID" value="NZ_CATYGP010000110.1"/>
</dbReference>
<protein>
    <recommendedName>
        <fullName evidence="3">Phosphatidylinositol diacylglycerol-lyase</fullName>
    </recommendedName>
</protein>
<evidence type="ECO:0008006" key="3">
    <source>
        <dbReference type="Google" id="ProtNLM"/>
    </source>
</evidence>
<comment type="caution">
    <text evidence="1">The sequence shown here is derived from an EMBL/GenBank/DDBJ whole genome shotgun (WGS) entry which is preliminary data.</text>
</comment>
<organism evidence="1 2">
    <name type="scientific">Holdemanella biformis</name>
    <dbReference type="NCBI Taxonomy" id="1735"/>
    <lineage>
        <taxon>Bacteria</taxon>
        <taxon>Bacillati</taxon>
        <taxon>Bacillota</taxon>
        <taxon>Erysipelotrichia</taxon>
        <taxon>Erysipelotrichales</taxon>
        <taxon>Erysipelotrichaceae</taxon>
        <taxon>Holdemanella</taxon>
    </lineage>
</organism>
<dbReference type="GO" id="GO:0008081">
    <property type="term" value="F:phosphoric diester hydrolase activity"/>
    <property type="evidence" value="ECO:0007669"/>
    <property type="project" value="InterPro"/>
</dbReference>
<dbReference type="Gene3D" id="3.20.20.190">
    <property type="entry name" value="Phosphatidylinositol (PI) phosphodiesterase"/>
    <property type="match status" value="1"/>
</dbReference>
<reference evidence="1 2" key="1">
    <citation type="submission" date="2018-08" db="EMBL/GenBank/DDBJ databases">
        <title>A genome reference for cultivated species of the human gut microbiota.</title>
        <authorList>
            <person name="Zou Y."/>
            <person name="Xue W."/>
            <person name="Luo G."/>
        </authorList>
    </citation>
    <scope>NUCLEOTIDE SEQUENCE [LARGE SCALE GENOMIC DNA]</scope>
    <source>
        <strain evidence="1 2">AM42-13AC</strain>
    </source>
</reference>
<dbReference type="InterPro" id="IPR017946">
    <property type="entry name" value="PLC-like_Pdiesterase_TIM-brl"/>
</dbReference>
<evidence type="ECO:0000313" key="2">
    <source>
        <dbReference type="Proteomes" id="UP000285288"/>
    </source>
</evidence>
<accession>A0A413UCY9</accession>
<dbReference type="SUPFAM" id="SSF51695">
    <property type="entry name" value="PLC-like phosphodiesterases"/>
    <property type="match status" value="1"/>
</dbReference>
<dbReference type="EMBL" id="QSGD01000016">
    <property type="protein sequence ID" value="RHB06986.1"/>
    <property type="molecule type" value="Genomic_DNA"/>
</dbReference>